<accession>A0A0Z8FI82</accession>
<evidence type="ECO:0000313" key="10">
    <source>
        <dbReference type="EMBL" id="TII01927.1"/>
    </source>
</evidence>
<proteinExistence type="inferred from homology"/>
<dbReference type="GeneID" id="78827795"/>
<dbReference type="SUPFAM" id="SSF53335">
    <property type="entry name" value="S-adenosyl-L-methionine-dependent methyltransferases"/>
    <property type="match status" value="2"/>
</dbReference>
<dbReference type="Proteomes" id="UP000309259">
    <property type="component" value="Unassembled WGS sequence"/>
</dbReference>
<dbReference type="Gene3D" id="3.40.50.150">
    <property type="entry name" value="Vaccinia Virus protein VP39"/>
    <property type="match status" value="2"/>
</dbReference>
<dbReference type="Proteomes" id="UP000231863">
    <property type="component" value="Chromosome"/>
</dbReference>
<reference evidence="8 12" key="2">
    <citation type="submission" date="2017-11" db="EMBL/GenBank/DDBJ databases">
        <title>Genome analysis of Streptococcus suis serotype chz stain ah681.</title>
        <authorList>
            <person name="Pan Z."/>
            <person name="Zhang Y."/>
            <person name="Ma J."/>
            <person name="Lu P."/>
            <person name="Zhu Y."/>
            <person name="Zhong X."/>
            <person name="Dong W."/>
            <person name="Lu C."/>
            <person name="Yao H."/>
        </authorList>
    </citation>
    <scope>NUCLEOTIDE SEQUENCE [LARGE SCALE GENOMIC DNA]</scope>
    <source>
        <strain evidence="8 12">AH681</strain>
    </source>
</reference>
<evidence type="ECO:0000313" key="12">
    <source>
        <dbReference type="Proteomes" id="UP000231863"/>
    </source>
</evidence>
<dbReference type="AlphaFoldDB" id="A0A0Z8FI82"/>
<dbReference type="InterPro" id="IPR029063">
    <property type="entry name" value="SAM-dependent_MTases_sf"/>
</dbReference>
<evidence type="ECO:0000256" key="3">
    <source>
        <dbReference type="ARBA" id="ARBA00022603"/>
    </source>
</evidence>
<dbReference type="PROSITE" id="PS00093">
    <property type="entry name" value="N4_MTASE"/>
    <property type="match status" value="1"/>
</dbReference>
<dbReference type="EMBL" id="SSXL01000019">
    <property type="protein sequence ID" value="TII01927.1"/>
    <property type="molecule type" value="Genomic_DNA"/>
</dbReference>
<dbReference type="GO" id="GO:0009307">
    <property type="term" value="P:DNA restriction-modification system"/>
    <property type="evidence" value="ECO:0007669"/>
    <property type="project" value="UniProtKB-KW"/>
</dbReference>
<organism evidence="9 11">
    <name type="scientific">Streptococcus suis</name>
    <dbReference type="NCBI Taxonomy" id="1307"/>
    <lineage>
        <taxon>Bacteria</taxon>
        <taxon>Bacillati</taxon>
        <taxon>Bacillota</taxon>
        <taxon>Bacilli</taxon>
        <taxon>Lactobacillales</taxon>
        <taxon>Streptococcaceae</taxon>
        <taxon>Streptococcus</taxon>
    </lineage>
</organism>
<reference evidence="10 13" key="3">
    <citation type="submission" date="2019-04" db="EMBL/GenBank/DDBJ databases">
        <title>Genome analysis of Streptococcus suis strain WUSS327.</title>
        <authorList>
            <person name="Chen H."/>
            <person name="Gao X."/>
            <person name="Wu Z."/>
        </authorList>
    </citation>
    <scope>NUCLEOTIDE SEQUENCE [LARGE SCALE GENOMIC DNA]</scope>
    <source>
        <strain evidence="10 13">WUSS327</strain>
    </source>
</reference>
<name>A0A0Z8FI82_STRSU</name>
<evidence type="ECO:0000313" key="13">
    <source>
        <dbReference type="Proteomes" id="UP000309259"/>
    </source>
</evidence>
<keyword evidence="3 9" id="KW-0489">Methyltransferase</keyword>
<dbReference type="GO" id="GO:0032259">
    <property type="term" value="P:methylation"/>
    <property type="evidence" value="ECO:0007669"/>
    <property type="project" value="UniProtKB-KW"/>
</dbReference>
<reference evidence="9 11" key="1">
    <citation type="submission" date="2016-02" db="EMBL/GenBank/DDBJ databases">
        <authorList>
            <consortium name="Pathogen Informatics"/>
        </authorList>
    </citation>
    <scope>NUCLEOTIDE SEQUENCE [LARGE SCALE GENOMIC DNA]</scope>
    <source>
        <strain evidence="9 11">LSS52</strain>
    </source>
</reference>
<gene>
    <name evidence="8" type="ORF">CWI26_02880</name>
    <name evidence="9" type="ORF">ERS132414_00921</name>
    <name evidence="10" type="ORF">FAJ35_06240</name>
</gene>
<dbReference type="RefSeq" id="WP_024418618.1">
    <property type="nucleotide sequence ID" value="NZ_CEDY01000014.1"/>
</dbReference>
<evidence type="ECO:0000256" key="1">
    <source>
        <dbReference type="ARBA" id="ARBA00010203"/>
    </source>
</evidence>
<evidence type="ECO:0000313" key="8">
    <source>
        <dbReference type="EMBL" id="AUA18504.1"/>
    </source>
</evidence>
<evidence type="ECO:0000256" key="4">
    <source>
        <dbReference type="ARBA" id="ARBA00022679"/>
    </source>
</evidence>
<keyword evidence="6" id="KW-0680">Restriction system</keyword>
<comment type="catalytic activity">
    <reaction evidence="7">
        <text>a 2'-deoxycytidine in DNA + S-adenosyl-L-methionine = an N(4)-methyl-2'-deoxycytidine in DNA + S-adenosyl-L-homocysteine + H(+)</text>
        <dbReference type="Rhea" id="RHEA:16857"/>
        <dbReference type="Rhea" id="RHEA-COMP:11369"/>
        <dbReference type="Rhea" id="RHEA-COMP:13674"/>
        <dbReference type="ChEBI" id="CHEBI:15378"/>
        <dbReference type="ChEBI" id="CHEBI:57856"/>
        <dbReference type="ChEBI" id="CHEBI:59789"/>
        <dbReference type="ChEBI" id="CHEBI:85452"/>
        <dbReference type="ChEBI" id="CHEBI:137933"/>
        <dbReference type="EC" id="2.1.1.113"/>
    </reaction>
</comment>
<sequence>MYKYTDYLEQYDRIMQFNKNKEVSVHRWYPFVEGYSKEFINSVVDEQGYDVKLCLEPFSGSGTTALELSRRSVSCISFEVNPFMFVLSKAKLKVNQYKIRTIRNHVSVMTDFLANLDDSEIDLKSEFPTLVESQDKKKWNLDKEVFIALEKLKLAIDSLNTKLYKELYIICLSKILLDYSNLYRNGKCLSYKKNWQEKRYSQEDVINSFFRFIKEIIVDDIKEQPSNTFSNNPLLYRGDSRKLIFEKVANNSVDLIITSPPYLNSRDYTDSYMLELKALDFFKNYNDIKELRAQTIRSHVQLKISNLDNVNSPLLKITLDKLEVASKTISSWNEEILNMILAYFEDMQIIFEGMYQKLKNSRRVYFNVSNSAYFGVLINTLEICAEIAENIGFKVIEIRKARYINPSPQQKEKIGKLLEGVLVLEK</sequence>
<protein>
    <recommendedName>
        <fullName evidence="2">site-specific DNA-methyltransferase (cytosine-N(4)-specific)</fullName>
        <ecNumber evidence="2">2.1.1.113</ecNumber>
    </recommendedName>
</protein>
<dbReference type="REBASE" id="1031700">
    <property type="entry name" value="M.SsuAH681ORF2880P"/>
</dbReference>
<evidence type="ECO:0000256" key="5">
    <source>
        <dbReference type="ARBA" id="ARBA00022691"/>
    </source>
</evidence>
<evidence type="ECO:0000256" key="6">
    <source>
        <dbReference type="ARBA" id="ARBA00022747"/>
    </source>
</evidence>
<dbReference type="InterPro" id="IPR017985">
    <property type="entry name" value="MeTrfase_CN4_CS"/>
</dbReference>
<evidence type="ECO:0000313" key="11">
    <source>
        <dbReference type="Proteomes" id="UP000072794"/>
    </source>
</evidence>
<keyword evidence="5" id="KW-0949">S-adenosyl-L-methionine</keyword>
<dbReference type="EMBL" id="CP025043">
    <property type="protein sequence ID" value="AUA18504.1"/>
    <property type="molecule type" value="Genomic_DNA"/>
</dbReference>
<keyword evidence="4" id="KW-0808">Transferase</keyword>
<dbReference type="GO" id="GO:0015667">
    <property type="term" value="F:site-specific DNA-methyltransferase (cytosine-N4-specific) activity"/>
    <property type="evidence" value="ECO:0007669"/>
    <property type="project" value="UniProtKB-EC"/>
</dbReference>
<dbReference type="Proteomes" id="UP000072794">
    <property type="component" value="Unassembled WGS sequence"/>
</dbReference>
<dbReference type="EC" id="2.1.1.113" evidence="2"/>
<comment type="similarity">
    <text evidence="1">Belongs to the N(4)/N(6)-methyltransferase family. N(4) subfamily.</text>
</comment>
<dbReference type="EMBL" id="FIHA01000014">
    <property type="protein sequence ID" value="CYU80857.1"/>
    <property type="molecule type" value="Genomic_DNA"/>
</dbReference>
<evidence type="ECO:0000256" key="2">
    <source>
        <dbReference type="ARBA" id="ARBA00012185"/>
    </source>
</evidence>
<evidence type="ECO:0000256" key="7">
    <source>
        <dbReference type="ARBA" id="ARBA00049120"/>
    </source>
</evidence>
<evidence type="ECO:0000313" key="9">
    <source>
        <dbReference type="EMBL" id="CYU80857.1"/>
    </source>
</evidence>
<dbReference type="GO" id="GO:0003677">
    <property type="term" value="F:DNA binding"/>
    <property type="evidence" value="ECO:0007669"/>
    <property type="project" value="InterPro"/>
</dbReference>
<dbReference type="REBASE" id="495719">
    <property type="entry name" value="M.Ssu1112SORF2570P"/>
</dbReference>